<reference evidence="2 3" key="1">
    <citation type="submission" date="2018-12" db="EMBL/GenBank/DDBJ databases">
        <authorList>
            <person name="Tiukova I."/>
            <person name="Dainat J."/>
        </authorList>
    </citation>
    <scope>NUCLEOTIDE SEQUENCE [LARGE SCALE GENOMIC DNA]</scope>
</reference>
<gene>
    <name evidence="2" type="ORF">BRENAR_LOCUS4381</name>
</gene>
<evidence type="ECO:0000256" key="1">
    <source>
        <dbReference type="SAM" id="MobiDB-lite"/>
    </source>
</evidence>
<dbReference type="InParanoid" id="A0A448YRW3"/>
<organism evidence="2 3">
    <name type="scientific">Brettanomyces naardenensis</name>
    <name type="common">Yeast</name>
    <dbReference type="NCBI Taxonomy" id="13370"/>
    <lineage>
        <taxon>Eukaryota</taxon>
        <taxon>Fungi</taxon>
        <taxon>Dikarya</taxon>
        <taxon>Ascomycota</taxon>
        <taxon>Saccharomycotina</taxon>
        <taxon>Pichiomycetes</taxon>
        <taxon>Pichiales</taxon>
        <taxon>Pichiaceae</taxon>
        <taxon>Brettanomyces</taxon>
    </lineage>
</organism>
<name>A0A448YRW3_BRENA</name>
<dbReference type="OrthoDB" id="4063176at2759"/>
<feature type="region of interest" description="Disordered" evidence="1">
    <location>
        <begin position="108"/>
        <end position="146"/>
    </location>
</feature>
<protein>
    <submittedName>
        <fullName evidence="2">DEKNAAC105055</fullName>
    </submittedName>
</protein>
<accession>A0A448YRW3</accession>
<dbReference type="EMBL" id="CAACVR010000056">
    <property type="protein sequence ID" value="VEU23652.1"/>
    <property type="molecule type" value="Genomic_DNA"/>
</dbReference>
<proteinExistence type="predicted"/>
<sequence>MTRRKSSFNSSDSPYARRRSFLSKAMLENDTFQTYELSSYDCYSTSYGPTYSRIPSFSINLNESQGFIWNQDLFASSYQQVRAGLNPNSFQGDSKPVEVIDIIVDSSDEMDDDERTEMNYSKGSRAKNSRIAKAPRSPKEEISMNDDIFRNGADELLCDEY</sequence>
<keyword evidence="3" id="KW-1185">Reference proteome</keyword>
<evidence type="ECO:0000313" key="3">
    <source>
        <dbReference type="Proteomes" id="UP000290900"/>
    </source>
</evidence>
<dbReference type="Proteomes" id="UP000290900">
    <property type="component" value="Unassembled WGS sequence"/>
</dbReference>
<dbReference type="AlphaFoldDB" id="A0A448YRW3"/>
<evidence type="ECO:0000313" key="2">
    <source>
        <dbReference type="EMBL" id="VEU23652.1"/>
    </source>
</evidence>
<feature type="compositionally biased region" description="Basic and acidic residues" evidence="1">
    <location>
        <begin position="137"/>
        <end position="146"/>
    </location>
</feature>